<reference evidence="1" key="1">
    <citation type="submission" date="2021-02" db="EMBL/GenBank/DDBJ databases">
        <authorList>
            <person name="Nowell W R."/>
        </authorList>
    </citation>
    <scope>NUCLEOTIDE SEQUENCE</scope>
</reference>
<dbReference type="Proteomes" id="UP000681720">
    <property type="component" value="Unassembled WGS sequence"/>
</dbReference>
<evidence type="ECO:0000313" key="1">
    <source>
        <dbReference type="EMBL" id="CAF4247752.1"/>
    </source>
</evidence>
<dbReference type="EMBL" id="CAJOBH010025599">
    <property type="protein sequence ID" value="CAF4247752.1"/>
    <property type="molecule type" value="Genomic_DNA"/>
</dbReference>
<name>A0A8S2SXB4_9BILA</name>
<evidence type="ECO:0000313" key="2">
    <source>
        <dbReference type="EMBL" id="CAF4372080.1"/>
    </source>
</evidence>
<organism evidence="1 3">
    <name type="scientific">Rotaria magnacalcarata</name>
    <dbReference type="NCBI Taxonomy" id="392030"/>
    <lineage>
        <taxon>Eukaryota</taxon>
        <taxon>Metazoa</taxon>
        <taxon>Spiralia</taxon>
        <taxon>Gnathifera</taxon>
        <taxon>Rotifera</taxon>
        <taxon>Eurotatoria</taxon>
        <taxon>Bdelloidea</taxon>
        <taxon>Philodinida</taxon>
        <taxon>Philodinidae</taxon>
        <taxon>Rotaria</taxon>
    </lineage>
</organism>
<feature type="non-terminal residue" evidence="1">
    <location>
        <position position="58"/>
    </location>
</feature>
<evidence type="ECO:0000313" key="3">
    <source>
        <dbReference type="Proteomes" id="UP000681967"/>
    </source>
</evidence>
<gene>
    <name evidence="1" type="ORF">BYL167_LOCUS25425</name>
    <name evidence="2" type="ORF">GIL414_LOCUS28892</name>
</gene>
<proteinExistence type="predicted"/>
<dbReference type="EMBL" id="CAJOBJ010050618">
    <property type="protein sequence ID" value="CAF4372080.1"/>
    <property type="molecule type" value="Genomic_DNA"/>
</dbReference>
<dbReference type="AlphaFoldDB" id="A0A8S2SXB4"/>
<dbReference type="Proteomes" id="UP000681967">
    <property type="component" value="Unassembled WGS sequence"/>
</dbReference>
<comment type="caution">
    <text evidence="1">The sequence shown here is derived from an EMBL/GenBank/DDBJ whole genome shotgun (WGS) entry which is preliminary data.</text>
</comment>
<sequence>MTHRSLIYGLRELNSTELTSFCLNSTQTSPPIANQRLNFTSDYEHRVYTSACYYLDAN</sequence>
<protein>
    <submittedName>
        <fullName evidence="1">Uncharacterized protein</fullName>
    </submittedName>
</protein>
<accession>A0A8S2SXB4</accession>